<dbReference type="EMBL" id="CM023486">
    <property type="protein sequence ID" value="KAH6928113.1"/>
    <property type="molecule type" value="Genomic_DNA"/>
</dbReference>
<gene>
    <name evidence="1" type="ORF">HPB50_012102</name>
</gene>
<reference evidence="1" key="1">
    <citation type="submission" date="2020-05" db="EMBL/GenBank/DDBJ databases">
        <title>Large-scale comparative analyses of tick genomes elucidate their genetic diversity and vector capacities.</title>
        <authorList>
            <person name="Jia N."/>
            <person name="Wang J."/>
            <person name="Shi W."/>
            <person name="Du L."/>
            <person name="Sun Y."/>
            <person name="Zhan W."/>
            <person name="Jiang J."/>
            <person name="Wang Q."/>
            <person name="Zhang B."/>
            <person name="Ji P."/>
            <person name="Sakyi L.B."/>
            <person name="Cui X."/>
            <person name="Yuan T."/>
            <person name="Jiang B."/>
            <person name="Yang W."/>
            <person name="Lam T.T.-Y."/>
            <person name="Chang Q."/>
            <person name="Ding S."/>
            <person name="Wang X."/>
            <person name="Zhu J."/>
            <person name="Ruan X."/>
            <person name="Zhao L."/>
            <person name="Wei J."/>
            <person name="Que T."/>
            <person name="Du C."/>
            <person name="Cheng J."/>
            <person name="Dai P."/>
            <person name="Han X."/>
            <person name="Huang E."/>
            <person name="Gao Y."/>
            <person name="Liu J."/>
            <person name="Shao H."/>
            <person name="Ye R."/>
            <person name="Li L."/>
            <person name="Wei W."/>
            <person name="Wang X."/>
            <person name="Wang C."/>
            <person name="Yang T."/>
            <person name="Huo Q."/>
            <person name="Li W."/>
            <person name="Guo W."/>
            <person name="Chen H."/>
            <person name="Zhou L."/>
            <person name="Ni X."/>
            <person name="Tian J."/>
            <person name="Zhou Y."/>
            <person name="Sheng Y."/>
            <person name="Liu T."/>
            <person name="Pan Y."/>
            <person name="Xia L."/>
            <person name="Li J."/>
            <person name="Zhao F."/>
            <person name="Cao W."/>
        </authorList>
    </citation>
    <scope>NUCLEOTIDE SEQUENCE</scope>
    <source>
        <strain evidence="1">Hyas-2018</strain>
    </source>
</reference>
<evidence type="ECO:0000313" key="1">
    <source>
        <dbReference type="EMBL" id="KAH6928113.1"/>
    </source>
</evidence>
<evidence type="ECO:0000313" key="2">
    <source>
        <dbReference type="Proteomes" id="UP000821845"/>
    </source>
</evidence>
<comment type="caution">
    <text evidence="1">The sequence shown here is derived from an EMBL/GenBank/DDBJ whole genome shotgun (WGS) entry which is preliminary data.</text>
</comment>
<keyword evidence="2" id="KW-1185">Reference proteome</keyword>
<name>A0ACB7S383_HYAAI</name>
<dbReference type="Proteomes" id="UP000821845">
    <property type="component" value="Chromosome 6"/>
</dbReference>
<organism evidence="1 2">
    <name type="scientific">Hyalomma asiaticum</name>
    <name type="common">Tick</name>
    <dbReference type="NCBI Taxonomy" id="266040"/>
    <lineage>
        <taxon>Eukaryota</taxon>
        <taxon>Metazoa</taxon>
        <taxon>Ecdysozoa</taxon>
        <taxon>Arthropoda</taxon>
        <taxon>Chelicerata</taxon>
        <taxon>Arachnida</taxon>
        <taxon>Acari</taxon>
        <taxon>Parasitiformes</taxon>
        <taxon>Ixodida</taxon>
        <taxon>Ixodoidea</taxon>
        <taxon>Ixodidae</taxon>
        <taxon>Hyalomminae</taxon>
        <taxon>Hyalomma</taxon>
    </lineage>
</organism>
<accession>A0ACB7S383</accession>
<sequence>MRKNGVEAVLKEAQEILIVVGCPCHLINLAAKKGAACLAAKLDEVLVDIYYLENSAKRKDRISRDARHRGAEYFETPPIAVATAGKVSDQIAGAVAALGQLLFE</sequence>
<protein>
    <submittedName>
        <fullName evidence="1">Uncharacterized protein</fullName>
    </submittedName>
</protein>
<proteinExistence type="predicted"/>